<comment type="caution">
    <text evidence="1">The sequence shown here is derived from an EMBL/GenBank/DDBJ whole genome shotgun (WGS) entry which is preliminary data.</text>
</comment>
<keyword evidence="2" id="KW-1185">Reference proteome</keyword>
<reference evidence="1 2" key="1">
    <citation type="submission" date="2021-06" db="EMBL/GenBank/DDBJ databases">
        <authorList>
            <person name="Palmer J.M."/>
        </authorList>
    </citation>
    <scope>NUCLEOTIDE SEQUENCE [LARGE SCALE GENOMIC DNA]</scope>
    <source>
        <strain evidence="1 2">AS_MEX2019</strain>
        <tissue evidence="1">Muscle</tissue>
    </source>
</reference>
<proteinExistence type="predicted"/>
<protein>
    <submittedName>
        <fullName evidence="1">Uncharacterized protein</fullName>
    </submittedName>
</protein>
<dbReference type="SUPFAM" id="SSF50324">
    <property type="entry name" value="Inorganic pyrophosphatase"/>
    <property type="match status" value="1"/>
</dbReference>
<gene>
    <name evidence="1" type="ORF">AMECASPLE_002197</name>
</gene>
<dbReference type="Proteomes" id="UP001469553">
    <property type="component" value="Unassembled WGS sequence"/>
</dbReference>
<accession>A0ABV0YXU6</accession>
<organism evidence="1 2">
    <name type="scientific">Ameca splendens</name>
    <dbReference type="NCBI Taxonomy" id="208324"/>
    <lineage>
        <taxon>Eukaryota</taxon>
        <taxon>Metazoa</taxon>
        <taxon>Chordata</taxon>
        <taxon>Craniata</taxon>
        <taxon>Vertebrata</taxon>
        <taxon>Euteleostomi</taxon>
        <taxon>Actinopterygii</taxon>
        <taxon>Neopterygii</taxon>
        <taxon>Teleostei</taxon>
        <taxon>Neoteleostei</taxon>
        <taxon>Acanthomorphata</taxon>
        <taxon>Ovalentaria</taxon>
        <taxon>Atherinomorphae</taxon>
        <taxon>Cyprinodontiformes</taxon>
        <taxon>Goodeidae</taxon>
        <taxon>Ameca</taxon>
    </lineage>
</organism>
<dbReference type="InterPro" id="IPR036649">
    <property type="entry name" value="Pyrophosphatase_sf"/>
</dbReference>
<evidence type="ECO:0000313" key="1">
    <source>
        <dbReference type="EMBL" id="MEQ2298143.1"/>
    </source>
</evidence>
<dbReference type="Gene3D" id="3.90.80.10">
    <property type="entry name" value="Inorganic pyrophosphatase"/>
    <property type="match status" value="1"/>
</dbReference>
<dbReference type="EMBL" id="JAHRIP010047103">
    <property type="protein sequence ID" value="MEQ2298143.1"/>
    <property type="molecule type" value="Genomic_DNA"/>
</dbReference>
<sequence length="97" mass="10939">MPYVHFLFSVFRSKVYEECIFFQDFAIQTVKSTHEFWKALISNKSNAGELNCMNTSVSDSPFCCSAADAEAVVKSAGAFGPEEPIPSSVDKWFYYEN</sequence>
<name>A0ABV0YXU6_9TELE</name>
<evidence type="ECO:0000313" key="2">
    <source>
        <dbReference type="Proteomes" id="UP001469553"/>
    </source>
</evidence>